<dbReference type="Proteomes" id="UP000651112">
    <property type="component" value="Unassembled WGS sequence"/>
</dbReference>
<accession>A0ABR7XT50</accession>
<reference evidence="1 2" key="1">
    <citation type="submission" date="2020-08" db="EMBL/GenBank/DDBJ databases">
        <title>Sphingobacterium sp. DN00404 isolated from aquaculture water.</title>
        <authorList>
            <person name="Zhang M."/>
        </authorList>
    </citation>
    <scope>NUCLEOTIDE SEQUENCE [LARGE SCALE GENOMIC DNA]</scope>
    <source>
        <strain evidence="1 2">KCTC 42746</strain>
    </source>
</reference>
<evidence type="ECO:0000313" key="1">
    <source>
        <dbReference type="EMBL" id="MBD1422348.1"/>
    </source>
</evidence>
<evidence type="ECO:0000313" key="2">
    <source>
        <dbReference type="Proteomes" id="UP000651112"/>
    </source>
</evidence>
<sequence>MTTAFYPNFSNNPLITNQRSEALSLGALRPTTVGSKMYFRIRKHLAVHTAGDLAAELARSGTFQKDVSKCQEKSLRKPMSC</sequence>
<gene>
    <name evidence="1" type="ORF">H8B21_12275</name>
</gene>
<organism evidence="1 2">
    <name type="scientific">Sphingobacterium chuzhouense</name>
    <dbReference type="NCBI Taxonomy" id="1742264"/>
    <lineage>
        <taxon>Bacteria</taxon>
        <taxon>Pseudomonadati</taxon>
        <taxon>Bacteroidota</taxon>
        <taxon>Sphingobacteriia</taxon>
        <taxon>Sphingobacteriales</taxon>
        <taxon>Sphingobacteriaceae</taxon>
        <taxon>Sphingobacterium</taxon>
    </lineage>
</organism>
<proteinExistence type="predicted"/>
<name>A0ABR7XT50_9SPHI</name>
<dbReference type="EMBL" id="JACNYL010000003">
    <property type="protein sequence ID" value="MBD1422348.1"/>
    <property type="molecule type" value="Genomic_DNA"/>
</dbReference>
<keyword evidence="2" id="KW-1185">Reference proteome</keyword>
<dbReference type="RefSeq" id="WP_190314087.1">
    <property type="nucleotide sequence ID" value="NZ_JACNYL010000003.1"/>
</dbReference>
<comment type="caution">
    <text evidence="1">The sequence shown here is derived from an EMBL/GenBank/DDBJ whole genome shotgun (WGS) entry which is preliminary data.</text>
</comment>
<protein>
    <submittedName>
        <fullName evidence="1">Uncharacterized protein</fullName>
    </submittedName>
</protein>